<protein>
    <submittedName>
        <fullName evidence="1">Uncharacterized protein</fullName>
    </submittedName>
</protein>
<evidence type="ECO:0000313" key="1">
    <source>
        <dbReference type="EMBL" id="GAT32387.1"/>
    </source>
</evidence>
<evidence type="ECO:0000313" key="2">
    <source>
        <dbReference type="Proteomes" id="UP000076023"/>
    </source>
</evidence>
<dbReference type="EMBL" id="BDCO01000002">
    <property type="protein sequence ID" value="GAT32387.1"/>
    <property type="molecule type" value="Genomic_DNA"/>
</dbReference>
<gene>
    <name evidence="1" type="ORF">TSACC_2785</name>
</gene>
<name>A0A146G608_TERSA</name>
<comment type="caution">
    <text evidence="1">The sequence shown here is derived from an EMBL/GenBank/DDBJ whole genome shotgun (WGS) entry which is preliminary data.</text>
</comment>
<dbReference type="STRING" id="690879.TSACC_2785"/>
<dbReference type="AlphaFoldDB" id="A0A146G608"/>
<dbReference type="Proteomes" id="UP000076023">
    <property type="component" value="Unassembled WGS sequence"/>
</dbReference>
<accession>A0A146G608</accession>
<organism evidence="1 2">
    <name type="scientific">Terrimicrobium sacchariphilum</name>
    <dbReference type="NCBI Taxonomy" id="690879"/>
    <lineage>
        <taxon>Bacteria</taxon>
        <taxon>Pseudomonadati</taxon>
        <taxon>Verrucomicrobiota</taxon>
        <taxon>Terrimicrobiia</taxon>
        <taxon>Terrimicrobiales</taxon>
        <taxon>Terrimicrobiaceae</taxon>
        <taxon>Terrimicrobium</taxon>
    </lineage>
</organism>
<proteinExistence type="predicted"/>
<reference evidence="2" key="1">
    <citation type="journal article" date="2017" name="Genome Announc.">
        <title>Draft Genome Sequence of Terrimicrobium sacchariphilum NM-5T, a Facultative Anaerobic Soil Bacterium of the Class Spartobacteria.</title>
        <authorList>
            <person name="Qiu Y.L."/>
            <person name="Tourlousse D.M."/>
            <person name="Matsuura N."/>
            <person name="Ohashi A."/>
            <person name="Sekiguchi Y."/>
        </authorList>
    </citation>
    <scope>NUCLEOTIDE SEQUENCE [LARGE SCALE GENOMIC DNA]</scope>
    <source>
        <strain evidence="2">NM-5</strain>
    </source>
</reference>
<sequence length="135" mass="15030">MPASLCANEAIAGQAENPRFNDPRNLMDSSQRQEIVATAQSITDRTLPVLWIDVISKTEVDVLTGVIRGPLDGGGRIFKLRRENGKWIYIKEEMYRSWVSENNLEPDGRGRRIVQSNSIAVSAMRSSTSVSPKIV</sequence>
<keyword evidence="2" id="KW-1185">Reference proteome</keyword>
<dbReference type="InParanoid" id="A0A146G608"/>